<reference evidence="5 6" key="1">
    <citation type="submission" date="2019-01" db="EMBL/GenBank/DDBJ databases">
        <title>Insights into ecological role of a new deltaproteobacterial order Candidatus Sinidesulfobacterales (Sva0485) by metagenomics and metatranscriptomics.</title>
        <authorList>
            <person name="Tan S."/>
            <person name="Liu J."/>
            <person name="Fang Y."/>
            <person name="Hedlund B.P."/>
            <person name="Lian Z.H."/>
            <person name="Huang L.Y."/>
            <person name="Li J.T."/>
            <person name="Huang L.N."/>
            <person name="Li W.J."/>
            <person name="Jiang H.C."/>
            <person name="Dong H.L."/>
            <person name="Shu W.S."/>
        </authorList>
    </citation>
    <scope>NUCLEOTIDE SEQUENCE [LARGE SCALE GENOMIC DNA]</scope>
    <source>
        <strain evidence="5">AP3</strain>
    </source>
</reference>
<evidence type="ECO:0000256" key="1">
    <source>
        <dbReference type="SAM" id="Phobius"/>
    </source>
</evidence>
<protein>
    <submittedName>
        <fullName evidence="5">Sensor domain-containing diguanylate cyclase</fullName>
    </submittedName>
</protein>
<dbReference type="PROSITE" id="PS50887">
    <property type="entry name" value="GGDEF"/>
    <property type="match status" value="1"/>
</dbReference>
<dbReference type="Gene3D" id="3.30.70.270">
    <property type="match status" value="1"/>
</dbReference>
<feature type="transmembrane region" description="Helical" evidence="1">
    <location>
        <begin position="12"/>
        <end position="36"/>
    </location>
</feature>
<dbReference type="InterPro" id="IPR000700">
    <property type="entry name" value="PAS-assoc_C"/>
</dbReference>
<gene>
    <name evidence="5" type="ORF">EVJ47_05430</name>
</gene>
<organism evidence="5 6">
    <name type="scientific">Candidatus Acidulodesulfobacterium ferriphilum</name>
    <dbReference type="NCBI Taxonomy" id="2597223"/>
    <lineage>
        <taxon>Bacteria</taxon>
        <taxon>Deltaproteobacteria</taxon>
        <taxon>Candidatus Acidulodesulfobacterales</taxon>
        <taxon>Candidatus Acidulodesulfobacterium</taxon>
    </lineage>
</organism>
<sequence>MKLSNLITLKRFLPFLLILILVGFVSASVLIFHFVLVKRERNIEFENAVQLRTIQISNTMSLIITETRDIVMFHRMGSKRQFDGSLKKLNALIPVLDKRYKILNDIVENHPAQAKNIYSRQKELYFHWIHILQPILLRLTEYHNIVAGKILITPLVKQMEQLEKGYYSPSAIKEKKKQIDALDSLYRRYDAAYIIGSVIGFGGLAGVLFLILTREYILKDDAERYGSMFKENSAPILLVDAETGVIKEVSKSALAFYGYAYNELVGANVEKLNTVMPSEEQKEVRRRIIKGEIKYVLFKHRLKNGEIKDVEFFLTPITIKGRSHIVGIINDITDKKMLEDRLEESEELFSTVAEESLSGLVLYNEKIIYANWCVFDMLGYSREELYGIYIWDLFSEDSKEMVKQSVLRRLNGDKFDGSYTLEAIPKDKRRLLLSIHSTTVIYKGKPVGLASFIDVTEIKKLEEELEHEKNKFKELSEIDPLTGIFNRRRFESSLSDYMKVAQRYERPLSLIMFDIDHFKKINDTYGHQAGDEVLKDVCNLVKPILRNSDTFARVGGEEFMIICTETDVSAAKNIAEKIRSSAEAHAFNLPDRVTLTLGATEYRQGIGLDDFVRNADQAMYKGKIDGRNRVEVYQA</sequence>
<dbReference type="SUPFAM" id="SSF55785">
    <property type="entry name" value="PYP-like sensor domain (PAS domain)"/>
    <property type="match status" value="2"/>
</dbReference>
<dbReference type="PROSITE" id="PS50113">
    <property type="entry name" value="PAC"/>
    <property type="match status" value="1"/>
</dbReference>
<dbReference type="AlphaFoldDB" id="A0A519BBL6"/>
<dbReference type="InterPro" id="IPR000014">
    <property type="entry name" value="PAS"/>
</dbReference>
<feature type="domain" description="PAS" evidence="2">
    <location>
        <begin position="366"/>
        <end position="413"/>
    </location>
</feature>
<dbReference type="Pfam" id="PF13426">
    <property type="entry name" value="PAS_9"/>
    <property type="match status" value="2"/>
</dbReference>
<dbReference type="PANTHER" id="PTHR45138:SF9">
    <property type="entry name" value="DIGUANYLATE CYCLASE DGCM-RELATED"/>
    <property type="match status" value="1"/>
</dbReference>
<dbReference type="SUPFAM" id="SSF55073">
    <property type="entry name" value="Nucleotide cyclase"/>
    <property type="match status" value="1"/>
</dbReference>
<dbReference type="Proteomes" id="UP000320813">
    <property type="component" value="Unassembled WGS sequence"/>
</dbReference>
<evidence type="ECO:0000313" key="5">
    <source>
        <dbReference type="EMBL" id="RZD14608.1"/>
    </source>
</evidence>
<dbReference type="PROSITE" id="PS50112">
    <property type="entry name" value="PAS"/>
    <property type="match status" value="2"/>
</dbReference>
<keyword evidence="1" id="KW-0812">Transmembrane</keyword>
<evidence type="ECO:0000259" key="2">
    <source>
        <dbReference type="PROSITE" id="PS50112"/>
    </source>
</evidence>
<dbReference type="FunFam" id="3.30.70.270:FF:000001">
    <property type="entry name" value="Diguanylate cyclase domain protein"/>
    <property type="match status" value="1"/>
</dbReference>
<dbReference type="SMART" id="SM00267">
    <property type="entry name" value="GGDEF"/>
    <property type="match status" value="1"/>
</dbReference>
<dbReference type="NCBIfam" id="TIGR00254">
    <property type="entry name" value="GGDEF"/>
    <property type="match status" value="1"/>
</dbReference>
<feature type="domain" description="PAS" evidence="2">
    <location>
        <begin position="221"/>
        <end position="300"/>
    </location>
</feature>
<dbReference type="GO" id="GO:0052621">
    <property type="term" value="F:diguanylate cyclase activity"/>
    <property type="evidence" value="ECO:0007669"/>
    <property type="project" value="TreeGrafter"/>
</dbReference>
<dbReference type="PANTHER" id="PTHR45138">
    <property type="entry name" value="REGULATORY COMPONENTS OF SENSORY TRANSDUCTION SYSTEM"/>
    <property type="match status" value="1"/>
</dbReference>
<dbReference type="EMBL" id="SGBD01000002">
    <property type="protein sequence ID" value="RZD14608.1"/>
    <property type="molecule type" value="Genomic_DNA"/>
</dbReference>
<comment type="caution">
    <text evidence="5">The sequence shown here is derived from an EMBL/GenBank/DDBJ whole genome shotgun (WGS) entry which is preliminary data.</text>
</comment>
<keyword evidence="1" id="KW-1133">Transmembrane helix</keyword>
<evidence type="ECO:0000313" key="6">
    <source>
        <dbReference type="Proteomes" id="UP000320813"/>
    </source>
</evidence>
<dbReference type="InterPro" id="IPR029787">
    <property type="entry name" value="Nucleotide_cyclase"/>
</dbReference>
<dbReference type="Gene3D" id="3.30.450.20">
    <property type="entry name" value="PAS domain"/>
    <property type="match status" value="2"/>
</dbReference>
<dbReference type="InterPro" id="IPR000160">
    <property type="entry name" value="GGDEF_dom"/>
</dbReference>
<dbReference type="InterPro" id="IPR043128">
    <property type="entry name" value="Rev_trsase/Diguanyl_cyclase"/>
</dbReference>
<feature type="domain" description="GGDEF" evidence="4">
    <location>
        <begin position="506"/>
        <end position="635"/>
    </location>
</feature>
<dbReference type="InterPro" id="IPR035965">
    <property type="entry name" value="PAS-like_dom_sf"/>
</dbReference>
<evidence type="ECO:0000259" key="4">
    <source>
        <dbReference type="PROSITE" id="PS50887"/>
    </source>
</evidence>
<feature type="domain" description="PAC" evidence="3">
    <location>
        <begin position="291"/>
        <end position="344"/>
    </location>
</feature>
<dbReference type="CDD" id="cd00130">
    <property type="entry name" value="PAS"/>
    <property type="match status" value="2"/>
</dbReference>
<feature type="transmembrane region" description="Helical" evidence="1">
    <location>
        <begin position="191"/>
        <end position="212"/>
    </location>
</feature>
<name>A0A519BBL6_9DELT</name>
<dbReference type="Pfam" id="PF00990">
    <property type="entry name" value="GGDEF"/>
    <property type="match status" value="1"/>
</dbReference>
<dbReference type="NCBIfam" id="TIGR00229">
    <property type="entry name" value="sensory_box"/>
    <property type="match status" value="2"/>
</dbReference>
<dbReference type="CDD" id="cd01949">
    <property type="entry name" value="GGDEF"/>
    <property type="match status" value="1"/>
</dbReference>
<proteinExistence type="predicted"/>
<dbReference type="SMART" id="SM00091">
    <property type="entry name" value="PAS"/>
    <property type="match status" value="2"/>
</dbReference>
<evidence type="ECO:0000259" key="3">
    <source>
        <dbReference type="PROSITE" id="PS50113"/>
    </source>
</evidence>
<accession>A0A519BBL6</accession>
<dbReference type="InterPro" id="IPR050469">
    <property type="entry name" value="Diguanylate_Cyclase"/>
</dbReference>
<keyword evidence="1" id="KW-0472">Membrane</keyword>